<keyword evidence="2" id="KW-1185">Reference proteome</keyword>
<dbReference type="Proteomes" id="UP000515125">
    <property type="component" value="Unplaced"/>
</dbReference>
<feature type="region of interest" description="Disordered" evidence="1">
    <location>
        <begin position="1876"/>
        <end position="1897"/>
    </location>
</feature>
<evidence type="ECO:0000313" key="3">
    <source>
        <dbReference type="RefSeq" id="XP_026191968.1"/>
    </source>
</evidence>
<accession>A0A6P6RVS6</accession>
<gene>
    <name evidence="3" type="primary">LOC34623096</name>
</gene>
<evidence type="ECO:0000256" key="1">
    <source>
        <dbReference type="SAM" id="MobiDB-lite"/>
    </source>
</evidence>
<reference evidence="3" key="1">
    <citation type="submission" date="2025-08" db="UniProtKB">
        <authorList>
            <consortium name="RefSeq"/>
        </authorList>
    </citation>
    <scope>IDENTIFICATION</scope>
</reference>
<organism evidence="2 3">
    <name type="scientific">Cyclospora cayetanensis</name>
    <dbReference type="NCBI Taxonomy" id="88456"/>
    <lineage>
        <taxon>Eukaryota</taxon>
        <taxon>Sar</taxon>
        <taxon>Alveolata</taxon>
        <taxon>Apicomplexa</taxon>
        <taxon>Conoidasida</taxon>
        <taxon>Coccidia</taxon>
        <taxon>Eucoccidiorida</taxon>
        <taxon>Eimeriorina</taxon>
        <taxon>Eimeriidae</taxon>
        <taxon>Cyclospora</taxon>
    </lineage>
</organism>
<proteinExistence type="predicted"/>
<dbReference type="RefSeq" id="XP_026191968.1">
    <property type="nucleotide sequence ID" value="XM_026336183.1"/>
</dbReference>
<sequence length="2131" mass="236974">MSVCVLQHLLKTTIEIPRDGTGRKPSMRRASHRVHFSTPVQNAIDDFSKLFAKFKVKNLEFPYIQSPGGVEKPAMPFGTLPESWYHRNPKTSKIIWHSKFPILREDDTFTDGQGLHATRKELNIPLHPGAMSLAGPFGAIHDWLHHHIPNLQLPVNLENMQPEERNALFTKIILEAHDGKKIRLSDILKPLTHTPNWKSFNPDDYTLLYEILRIPVKNMFIEGGIEFVITTPEGGQVSHIVPVRPGESWDQAANSFFFTYPQYDKIKTKLRLFDGEGNPIVLSPESSVYVGVKEAIEQKRRMRSTSVQEVQRFINELLRGADIVRPVRLRDLLSIVRKHIAQIRPDLIAQLNLPDPATSQREIAKLKAQIDVLKAKANKTAVDYDAIQGLRHQIKSILARENKWAVPSVLSFSHIRHKGAEKDFDVSLQSSEFRLADEFWKVYHHATRQSQNAAMLDFANVYNITFRVLGMEERVEEKKRTKQKIKAEKQAERHVRDVNVKVKLVFDVENDEAFSDSGIVISLPSDFATGLNIGGKRKVAQQLSKMYGIPKAYFTFDGYPRVVIDPAKSELPVLKVALQALCLRNDGKIGVRPAELAQVLIEKGGYGNKDYILLHAAAGEKLRVSVENARQIAPEKARMFMFAWKRKLSDITSAAEGKAKEKAKAAAGEVAEPAKWMEILGPWLSRMRGFGTLADTKIQLIVHNDKAATKSDRISKCRISTFEELLEYINDMQQLLKVCPGLLMAVTSGQPFSFDLGIRSPPPSGFRLWNRAHGDPGKNQRYLERLTVALSKVPSDSKIQWKFSKHGGGMTSDQIEKIKVLLQGNKPRDAALVREILAILGVPADDIERLTGRLNILITHEPTDQDKVLLLDIARADGPRIIRNISAHADPKTPLQIGLLDGDFSLSYSFYSPTKQISGQPCGIRSAQDFQNLTWETAVGWCNLTFDELKSHSPAFAWIEGVQMAMYPPSQPGIPVVSFQNDTPMAFTYRRPASPVSGIMPQDIYFNLVQQPGANAPGATFTQKIPEPSGGLGTDITYFGQNPQRWRARMDPGTVTMPRGTFGEFNIYPDPEQQEAGKAFVNPIIRTIEIPGFSHVPELKENLNIVFKPKTSVPMGGELVYIQAPASTGRYYFCPDLTIQQFMSLKSKEEVSRLCSNIPVELLEADFLVSTFAPLILVDRLNVPRYYTVAWDDDIDKFVEPLFQEGHPEDQVVFTFANANHCVATRPMLKGLKTWLELARFCSAIFGNNYPTQITGVIKVRILLPESLKTSFTKIHQGLSPESIFSYEPLALVIDNILAGQKAGITIEVTLEMNDGTKLKFNQIPEEWKNVTAPQIPGLVSIEIKDTNLGNLQDLLNQGNISPSMPFGQFVSKVTGDINSATGLAFPSANIRIGGPPSPGVPIPHYEFELVQPEAVGADGQTANFGVRIPLAHGSIPDAFPMGEVIKTLHNPQVTVITVMAGSNVPLTKHSQNLDMSFSDLIAWLKIHLGINDPAGIHVTVVVDGTPYRGTFTGEQLLGHSLGSLLGMIGAADLTDSHSLVFINFIVNGSIYDDKPGSPVDFAKLLQIRVPGKKQPPSDFEFTVAGPGGSSTQLVPADIMRLLQDVADMHGHPGMSLVLSFLNSLKQVSQVAPGQTIRIDTKKRRNSRSEEDCVWRWSITKNRLPLRNRNADAATESRLMILTRARFCVGLQHPEEAINSILSTPAGQLPRDSYLLVFTSEGPRGRRIMVPISPQDKKKTVAKLLQHLNIALQTILDLKIVSDVEDGALNVGVLDRTITIPIQTLSSTDRSTMDEFLSQMGQKLSSMLRSARLTYQHLVLHTILTKADGTKIFVDTPLGPPENAERMLSSLSLWSLLPDEARHEKIKHINMRIQAATTTSSRPATPTPPPQGGNLLPSEQTWGVIPGQPVNSIENFLIQLPSGERRPISEVGDQLVRAFFRSAVSRNRTWSRVFWGKQTAEGVCGPEMEFPYFMVMSTKIADLHAPQGHDCLALIKLNFEVGACKPVMLSVYFEVAYLYHEAPLQILTPKERKLYQAASMELEAVKRPLRELIARATGSNDVGNLMSCLITQPFVAYSCTQPLPVNADKETLEEIIARSRYVVLSMATAGSKTTGFLQKGSFLSRISRVHH</sequence>
<evidence type="ECO:0000313" key="2">
    <source>
        <dbReference type="Proteomes" id="UP000515125"/>
    </source>
</evidence>
<protein>
    <submittedName>
        <fullName evidence="3">Uncharacterized protein LOC34623096</fullName>
    </submittedName>
</protein>
<dbReference type="GeneID" id="34623096"/>
<name>A0A6P6RVS6_9EIME</name>
<dbReference type="OrthoDB" id="345293at2759"/>